<dbReference type="AlphaFoldDB" id="A0A498C3H5"/>
<dbReference type="InterPro" id="IPR017850">
    <property type="entry name" value="Alkaline_phosphatase_core_sf"/>
</dbReference>
<dbReference type="RefSeq" id="WP_121442847.1">
    <property type="nucleotide sequence ID" value="NZ_RCDA01000004.1"/>
</dbReference>
<keyword evidence="2" id="KW-1185">Reference proteome</keyword>
<dbReference type="OrthoDB" id="502398at2"/>
<evidence type="ECO:0000313" key="2">
    <source>
        <dbReference type="Proteomes" id="UP000275461"/>
    </source>
</evidence>
<dbReference type="SUPFAM" id="SSF53649">
    <property type="entry name" value="Alkaline phosphatase-like"/>
    <property type="match status" value="1"/>
</dbReference>
<reference evidence="1 2" key="1">
    <citation type="submission" date="2018-10" db="EMBL/GenBank/DDBJ databases">
        <title>Genomic Encyclopedia of Type Strains, Phase IV (KMG-IV): sequencing the most valuable type-strain genomes for metagenomic binning, comparative biology and taxonomic classification.</title>
        <authorList>
            <person name="Goeker M."/>
        </authorList>
    </citation>
    <scope>NUCLEOTIDE SEQUENCE [LARGE SCALE GENOMIC DNA]</scope>
    <source>
        <strain evidence="1 2">DSM 12769</strain>
    </source>
</reference>
<dbReference type="InterPro" id="IPR002591">
    <property type="entry name" value="Phosphodiest/P_Trfase"/>
</dbReference>
<dbReference type="Gene3D" id="3.40.720.10">
    <property type="entry name" value="Alkaline Phosphatase, subunit A"/>
    <property type="match status" value="1"/>
</dbReference>
<sequence length="386" mass="42206">MILPDYRGGSIVNLMASISRGLGAPRVGIPEARLLPAHQIGRARHVVLLMLDGLGYEYLVSYRDALLRRYLLGELTSVFPSATAIAVTTFATGMTPRQHGVTGWHMYMEELDRVCTVLPFRDRVTRETIAEVDPDAVRVLEQPPLADLLDAEAHLVMPAEIADSTYNLATGGQAWRHGVSDLADYVDTVAGLIQSAEQRQYVYAYWPRLDSLAHQYGMASTEVQSHFAALDAAFDELRQELAGTDTLLLVTADHGLIDTAPDRVLEVAEHPDLLATLARPVCGEPRAAYCYLRPGAEDDFLAYVHGPLAGWCDVHTPNELVQGGWLGPGPAHPRLLSRLGDYALVMRDNRVIHQQMNGDDPFRLIGVHGGTSGAEMRVPLIAAACD</sequence>
<dbReference type="PANTHER" id="PTHR10151:SF120">
    <property type="entry name" value="BIS(5'-ADENOSYL)-TRIPHOSPHATASE"/>
    <property type="match status" value="1"/>
</dbReference>
<accession>A0A498C3H5</accession>
<name>A0A498C3H5_9GAMM</name>
<protein>
    <submittedName>
        <fullName evidence="1">Putative AlkP superfamily pyrophosphatase or phosphodiesterase</fullName>
    </submittedName>
</protein>
<evidence type="ECO:0000313" key="1">
    <source>
        <dbReference type="EMBL" id="RLK47011.1"/>
    </source>
</evidence>
<dbReference type="Proteomes" id="UP000275461">
    <property type="component" value="Unassembled WGS sequence"/>
</dbReference>
<dbReference type="EMBL" id="RCDA01000004">
    <property type="protein sequence ID" value="RLK47011.1"/>
    <property type="molecule type" value="Genomic_DNA"/>
</dbReference>
<dbReference type="GO" id="GO:0016787">
    <property type="term" value="F:hydrolase activity"/>
    <property type="evidence" value="ECO:0007669"/>
    <property type="project" value="UniProtKB-ARBA"/>
</dbReference>
<organism evidence="1 2">
    <name type="scientific">Alkalispirillum mobile</name>
    <dbReference type="NCBI Taxonomy" id="85925"/>
    <lineage>
        <taxon>Bacteria</taxon>
        <taxon>Pseudomonadati</taxon>
        <taxon>Pseudomonadota</taxon>
        <taxon>Gammaproteobacteria</taxon>
        <taxon>Chromatiales</taxon>
        <taxon>Ectothiorhodospiraceae</taxon>
        <taxon>Alkalispirillum</taxon>
    </lineage>
</organism>
<gene>
    <name evidence="1" type="ORF">DFR31_2325</name>
</gene>
<proteinExistence type="predicted"/>
<comment type="caution">
    <text evidence="1">The sequence shown here is derived from an EMBL/GenBank/DDBJ whole genome shotgun (WGS) entry which is preliminary data.</text>
</comment>
<dbReference type="Pfam" id="PF01663">
    <property type="entry name" value="Phosphodiest"/>
    <property type="match status" value="1"/>
</dbReference>
<dbReference type="PANTHER" id="PTHR10151">
    <property type="entry name" value="ECTONUCLEOTIDE PYROPHOSPHATASE/PHOSPHODIESTERASE"/>
    <property type="match status" value="1"/>
</dbReference>